<dbReference type="SUPFAM" id="SSF53335">
    <property type="entry name" value="S-adenosyl-L-methionine-dependent methyltransferases"/>
    <property type="match status" value="1"/>
</dbReference>
<feature type="region of interest" description="Disordered" evidence="3">
    <location>
        <begin position="1"/>
        <end position="24"/>
    </location>
</feature>
<keyword evidence="1 4" id="KW-0489">Methyltransferase</keyword>
<protein>
    <submittedName>
        <fullName evidence="4">16S rRNA (Guanine(966)-N(2))-methyltransferase RsmD</fullName>
        <ecNumber evidence="4">2.1.1.171</ecNumber>
    </submittedName>
</protein>
<dbReference type="PANTHER" id="PTHR43542:SF1">
    <property type="entry name" value="METHYLTRANSFERASE"/>
    <property type="match status" value="1"/>
</dbReference>
<dbReference type="Pfam" id="PF03602">
    <property type="entry name" value="Cons_hypoth95"/>
    <property type="match status" value="1"/>
</dbReference>
<dbReference type="Proteomes" id="UP000698173">
    <property type="component" value="Unassembled WGS sequence"/>
</dbReference>
<accession>A0A921FWR0</accession>
<dbReference type="InterPro" id="IPR004398">
    <property type="entry name" value="RNA_MeTrfase_RsmD"/>
</dbReference>
<dbReference type="Gene3D" id="3.40.50.150">
    <property type="entry name" value="Vaccinia Virus protein VP39"/>
    <property type="match status" value="1"/>
</dbReference>
<evidence type="ECO:0000313" key="4">
    <source>
        <dbReference type="EMBL" id="HJF30879.1"/>
    </source>
</evidence>
<dbReference type="EMBL" id="DYWT01000060">
    <property type="protein sequence ID" value="HJF30879.1"/>
    <property type="molecule type" value="Genomic_DNA"/>
</dbReference>
<proteinExistence type="predicted"/>
<sequence length="182" mass="20120">MRIVAGTRRGIPLKSLQGTDTRPTSDKVKESIFNIIGPYFNGGVAVELFGGSGSLSLEALSRGADEAFIFERNVKACAVIKANAEKCRFTEQLHIQRADARTAAKTLQAKEKKANLLFIDPPYAETKFYDLAQHFADLDLLADNAVIICEHEKQFELPETYGAYHKIKSSVYGNSAVSIYEK</sequence>
<evidence type="ECO:0000313" key="5">
    <source>
        <dbReference type="Proteomes" id="UP000698173"/>
    </source>
</evidence>
<reference evidence="4" key="1">
    <citation type="journal article" date="2021" name="PeerJ">
        <title>Extensive microbial diversity within the chicken gut microbiome revealed by metagenomics and culture.</title>
        <authorList>
            <person name="Gilroy R."/>
            <person name="Ravi A."/>
            <person name="Getino M."/>
            <person name="Pursley I."/>
            <person name="Horton D.L."/>
            <person name="Alikhan N.F."/>
            <person name="Baker D."/>
            <person name="Gharbi K."/>
            <person name="Hall N."/>
            <person name="Watson M."/>
            <person name="Adriaenssens E.M."/>
            <person name="Foster-Nyarko E."/>
            <person name="Jarju S."/>
            <person name="Secka A."/>
            <person name="Antonio M."/>
            <person name="Oren A."/>
            <person name="Chaudhuri R.R."/>
            <person name="La Ragione R."/>
            <person name="Hildebrand F."/>
            <person name="Pallen M.J."/>
        </authorList>
    </citation>
    <scope>NUCLEOTIDE SEQUENCE</scope>
    <source>
        <strain evidence="4">CHK171-7178</strain>
    </source>
</reference>
<dbReference type="NCBIfam" id="TIGR00095">
    <property type="entry name" value="16S rRNA (guanine(966)-N(2))-methyltransferase RsmD"/>
    <property type="match status" value="1"/>
</dbReference>
<comment type="caution">
    <text evidence="4">The sequence shown here is derived from an EMBL/GenBank/DDBJ whole genome shotgun (WGS) entry which is preliminary data.</text>
</comment>
<dbReference type="GO" id="GO:0052913">
    <property type="term" value="F:16S rRNA (guanine(966)-N(2))-methyltransferase activity"/>
    <property type="evidence" value="ECO:0007669"/>
    <property type="project" value="UniProtKB-EC"/>
</dbReference>
<dbReference type="EC" id="2.1.1.171" evidence="4"/>
<dbReference type="PIRSF" id="PIRSF004553">
    <property type="entry name" value="CHP00095"/>
    <property type="match status" value="1"/>
</dbReference>
<dbReference type="PANTHER" id="PTHR43542">
    <property type="entry name" value="METHYLTRANSFERASE"/>
    <property type="match status" value="1"/>
</dbReference>
<dbReference type="AlphaFoldDB" id="A0A921FWR0"/>
<reference evidence="4" key="2">
    <citation type="submission" date="2021-09" db="EMBL/GenBank/DDBJ databases">
        <authorList>
            <person name="Gilroy R."/>
        </authorList>
    </citation>
    <scope>NUCLEOTIDE SEQUENCE</scope>
    <source>
        <strain evidence="4">CHK171-7178</strain>
    </source>
</reference>
<dbReference type="PROSITE" id="PS00092">
    <property type="entry name" value="N6_MTASE"/>
    <property type="match status" value="1"/>
</dbReference>
<evidence type="ECO:0000256" key="1">
    <source>
        <dbReference type="ARBA" id="ARBA00022603"/>
    </source>
</evidence>
<gene>
    <name evidence="4" type="primary">rsmD</name>
    <name evidence="4" type="ORF">K8V56_03750</name>
</gene>
<evidence type="ECO:0000256" key="3">
    <source>
        <dbReference type="SAM" id="MobiDB-lite"/>
    </source>
</evidence>
<name>A0A921FWR0_SPOPS</name>
<dbReference type="GO" id="GO:0003676">
    <property type="term" value="F:nucleic acid binding"/>
    <property type="evidence" value="ECO:0007669"/>
    <property type="project" value="InterPro"/>
</dbReference>
<evidence type="ECO:0000256" key="2">
    <source>
        <dbReference type="ARBA" id="ARBA00022679"/>
    </source>
</evidence>
<dbReference type="InterPro" id="IPR002052">
    <property type="entry name" value="DNA_methylase_N6_adenine_CS"/>
</dbReference>
<dbReference type="InterPro" id="IPR029063">
    <property type="entry name" value="SAM-dependent_MTases_sf"/>
</dbReference>
<organism evidence="4 5">
    <name type="scientific">Sporosarcina psychrophila</name>
    <name type="common">Bacillus psychrophilus</name>
    <dbReference type="NCBI Taxonomy" id="1476"/>
    <lineage>
        <taxon>Bacteria</taxon>
        <taxon>Bacillati</taxon>
        <taxon>Bacillota</taxon>
        <taxon>Bacilli</taxon>
        <taxon>Bacillales</taxon>
        <taxon>Caryophanaceae</taxon>
        <taxon>Sporosarcina</taxon>
    </lineage>
</organism>
<keyword evidence="2 4" id="KW-0808">Transferase</keyword>